<proteinExistence type="predicted"/>
<evidence type="ECO:0000313" key="2">
    <source>
        <dbReference type="Proteomes" id="UP000004994"/>
    </source>
</evidence>
<name>A0A3Q7HYS9_SOLLC</name>
<accession>A0A3Q7HYS9</accession>
<dbReference type="EnsemblPlants" id="Solyc06g084050.3.1">
    <property type="protein sequence ID" value="Solyc06g084050.3.1.1"/>
    <property type="gene ID" value="Solyc06g084050.3"/>
</dbReference>
<reference evidence="1" key="2">
    <citation type="submission" date="2019-01" db="UniProtKB">
        <authorList>
            <consortium name="EnsemblPlants"/>
        </authorList>
    </citation>
    <scope>IDENTIFICATION</scope>
    <source>
        <strain evidence="1">cv. Heinz 1706</strain>
    </source>
</reference>
<dbReference type="AlphaFoldDB" id="A0A3Q7HYS9"/>
<keyword evidence="2" id="KW-1185">Reference proteome</keyword>
<protein>
    <submittedName>
        <fullName evidence="1">Uncharacterized protein</fullName>
    </submittedName>
</protein>
<dbReference type="Proteomes" id="UP000004994">
    <property type="component" value="Chromosome 6"/>
</dbReference>
<evidence type="ECO:0000313" key="1">
    <source>
        <dbReference type="EnsemblPlants" id="Solyc06g084050.3.1.1"/>
    </source>
</evidence>
<organism evidence="1">
    <name type="scientific">Solanum lycopersicum</name>
    <name type="common">Tomato</name>
    <name type="synonym">Lycopersicon esculentum</name>
    <dbReference type="NCBI Taxonomy" id="4081"/>
    <lineage>
        <taxon>Eukaryota</taxon>
        <taxon>Viridiplantae</taxon>
        <taxon>Streptophyta</taxon>
        <taxon>Embryophyta</taxon>
        <taxon>Tracheophyta</taxon>
        <taxon>Spermatophyta</taxon>
        <taxon>Magnoliopsida</taxon>
        <taxon>eudicotyledons</taxon>
        <taxon>Gunneridae</taxon>
        <taxon>Pentapetalae</taxon>
        <taxon>asterids</taxon>
        <taxon>lamiids</taxon>
        <taxon>Solanales</taxon>
        <taxon>Solanaceae</taxon>
        <taxon>Solanoideae</taxon>
        <taxon>Solaneae</taxon>
        <taxon>Solanum</taxon>
        <taxon>Solanum subgen. Lycopersicon</taxon>
    </lineage>
</organism>
<sequence length="69" mass="8130">DRIEFMILHSNLKLKLKGHCRIFILIKARSVNSIKRPNQTKDSKKDPTKKIITEPKWKPSSFCTHSFIH</sequence>
<reference evidence="1" key="1">
    <citation type="journal article" date="2012" name="Nature">
        <title>The tomato genome sequence provides insights into fleshy fruit evolution.</title>
        <authorList>
            <consortium name="Tomato Genome Consortium"/>
        </authorList>
    </citation>
    <scope>NUCLEOTIDE SEQUENCE [LARGE SCALE GENOMIC DNA]</scope>
    <source>
        <strain evidence="1">cv. Heinz 1706</strain>
    </source>
</reference>
<dbReference type="InParanoid" id="A0A3Q7HYS9"/>
<dbReference type="Gramene" id="Solyc06g084050.3.1">
    <property type="protein sequence ID" value="Solyc06g084050.3.1.1"/>
    <property type="gene ID" value="Solyc06g084050.3"/>
</dbReference>